<accession>A3VJR8</accession>
<feature type="domain" description="Thioredoxin-like fold" evidence="2">
    <location>
        <begin position="21"/>
        <end position="99"/>
    </location>
</feature>
<dbReference type="SUPFAM" id="SSF52833">
    <property type="entry name" value="Thioredoxin-like"/>
    <property type="match status" value="1"/>
</dbReference>
<dbReference type="OrthoDB" id="7362982at2"/>
<feature type="chain" id="PRO_5002662043" evidence="1">
    <location>
        <begin position="19"/>
        <end position="124"/>
    </location>
</feature>
<dbReference type="InterPro" id="IPR012336">
    <property type="entry name" value="Thioredoxin-like_fold"/>
</dbReference>
<dbReference type="eggNOG" id="COG0526">
    <property type="taxonomic scope" value="Bacteria"/>
</dbReference>
<gene>
    <name evidence="3" type="ORF">RB2654_01645</name>
</gene>
<dbReference type="HOGENOM" id="CLU_137861_1_0_5"/>
<evidence type="ECO:0000313" key="4">
    <source>
        <dbReference type="Proteomes" id="UP000002931"/>
    </source>
</evidence>
<dbReference type="Gene3D" id="3.40.30.10">
    <property type="entry name" value="Glutaredoxin"/>
    <property type="match status" value="1"/>
</dbReference>
<name>A3VJR8_9RHOB</name>
<dbReference type="RefSeq" id="WP_008328076.1">
    <property type="nucleotide sequence ID" value="NZ_CH902578.1"/>
</dbReference>
<feature type="signal peptide" evidence="1">
    <location>
        <begin position="1"/>
        <end position="18"/>
    </location>
</feature>
<keyword evidence="1" id="KW-0732">Signal</keyword>
<comment type="caution">
    <text evidence="3">The sequence shown here is derived from an EMBL/GenBank/DDBJ whole genome shotgun (WGS) entry which is preliminary data.</text>
</comment>
<reference evidence="3 4" key="1">
    <citation type="journal article" date="2010" name="J. Bacteriol.">
        <title>Genome sequences of Pelagibaca bermudensis HTCC2601T and Maritimibacter alkaliphilus HTCC2654T, the type strains of two marine Roseobacter genera.</title>
        <authorList>
            <person name="Thrash J.C."/>
            <person name="Cho J.C."/>
            <person name="Ferriera S."/>
            <person name="Johnson J."/>
            <person name="Vergin K.L."/>
            <person name="Giovannoni S.J."/>
        </authorList>
    </citation>
    <scope>NUCLEOTIDE SEQUENCE [LARGE SCALE GENOMIC DNA]</scope>
    <source>
        <strain evidence="3 4">HTCC2654</strain>
    </source>
</reference>
<protein>
    <submittedName>
        <fullName evidence="3">Regulatory protein SoxS</fullName>
    </submittedName>
</protein>
<evidence type="ECO:0000259" key="2">
    <source>
        <dbReference type="Pfam" id="PF13098"/>
    </source>
</evidence>
<evidence type="ECO:0000256" key="1">
    <source>
        <dbReference type="SAM" id="SignalP"/>
    </source>
</evidence>
<dbReference type="STRING" id="314271.RB2654_01645"/>
<dbReference type="Pfam" id="PF13098">
    <property type="entry name" value="Thioredoxin_2"/>
    <property type="match status" value="1"/>
</dbReference>
<dbReference type="EMBL" id="AAMT01000015">
    <property type="protein sequence ID" value="EAQ11424.1"/>
    <property type="molecule type" value="Genomic_DNA"/>
</dbReference>
<evidence type="ECO:0000313" key="3">
    <source>
        <dbReference type="EMBL" id="EAQ11424.1"/>
    </source>
</evidence>
<sequence>MRALAALFAIFAALPALAADLVMVEQPGCAYCRQWDTELSEIYPKTPEGQAAPLVRVQLVDVQKGRTEFDFARPVNFTPTFVLVEDGAELARIEGYPGEDFFWGLLGMMLKAQIGFDPATQADG</sequence>
<organism evidence="3 4">
    <name type="scientific">Maritimibacter alkaliphilus HTCC2654</name>
    <dbReference type="NCBI Taxonomy" id="314271"/>
    <lineage>
        <taxon>Bacteria</taxon>
        <taxon>Pseudomonadati</taxon>
        <taxon>Pseudomonadota</taxon>
        <taxon>Alphaproteobacteria</taxon>
        <taxon>Rhodobacterales</taxon>
        <taxon>Roseobacteraceae</taxon>
        <taxon>Maritimibacter</taxon>
    </lineage>
</organism>
<proteinExistence type="predicted"/>
<dbReference type="AlphaFoldDB" id="A3VJR8"/>
<dbReference type="InterPro" id="IPR036249">
    <property type="entry name" value="Thioredoxin-like_sf"/>
</dbReference>
<dbReference type="Proteomes" id="UP000002931">
    <property type="component" value="Unassembled WGS sequence"/>
</dbReference>
<keyword evidence="4" id="KW-1185">Reference proteome</keyword>